<dbReference type="GO" id="GO:0016787">
    <property type="term" value="F:hydrolase activity"/>
    <property type="evidence" value="ECO:0007669"/>
    <property type="project" value="InterPro"/>
</dbReference>
<dbReference type="InterPro" id="IPR018306">
    <property type="entry name" value="Phage_T5_Orf172_DNA-bd"/>
</dbReference>
<dbReference type="RefSeq" id="WP_078768803.1">
    <property type="nucleotide sequence ID" value="NZ_FUWW01000014.1"/>
</dbReference>
<feature type="region of interest" description="Disordered" evidence="1">
    <location>
        <begin position="702"/>
        <end position="723"/>
    </location>
</feature>
<dbReference type="GO" id="GO:0003677">
    <property type="term" value="F:DNA binding"/>
    <property type="evidence" value="ECO:0007669"/>
    <property type="project" value="InterPro"/>
</dbReference>
<dbReference type="SMART" id="SM00974">
    <property type="entry name" value="T5orf172"/>
    <property type="match status" value="1"/>
</dbReference>
<dbReference type="InterPro" id="IPR027417">
    <property type="entry name" value="P-loop_NTPase"/>
</dbReference>
<dbReference type="GO" id="GO:0005524">
    <property type="term" value="F:ATP binding"/>
    <property type="evidence" value="ECO:0007669"/>
    <property type="project" value="InterPro"/>
</dbReference>
<feature type="compositionally biased region" description="Basic and acidic residues" evidence="1">
    <location>
        <begin position="702"/>
        <end position="716"/>
    </location>
</feature>
<dbReference type="Pfam" id="PF04851">
    <property type="entry name" value="ResIII"/>
    <property type="match status" value="1"/>
</dbReference>
<evidence type="ECO:0000313" key="4">
    <source>
        <dbReference type="Proteomes" id="UP000190657"/>
    </source>
</evidence>
<evidence type="ECO:0000256" key="1">
    <source>
        <dbReference type="SAM" id="MobiDB-lite"/>
    </source>
</evidence>
<evidence type="ECO:0000313" key="3">
    <source>
        <dbReference type="EMBL" id="SJZ68900.1"/>
    </source>
</evidence>
<dbReference type="Pfam" id="PF10544">
    <property type="entry name" value="T5orf172"/>
    <property type="match status" value="1"/>
</dbReference>
<sequence>MAEIKSISDVIHQKTQSRPMIYAYSDVRYPNCLKVGYTAVDVDKRVAQQYPVKLPNGKLPYKIEYRASAMYSDGGTFTDHDVHKVLKNKHFKCVGGEWYECTVNDVKAAVEAVKNHIDNVENRTESFKMRPEQEQAVNKTITYYASAEKEGRTPKFLWNAKMRFGKTFAAYQLAKKMRFKRVLVLTFKPAVQVAWREDLMTHLDFEGWQFISRPTVLGEDNIDVQYQKADKERPIVCFGSFQDFMGVNKETGGIKAKNEWVHEINWDLVIFDEYHFGAWRSTAKGLFENDEDTFGEDLTNYDRANAYDETWLPITTTHYLYLSGTPFRALNSGEFIEEQIYNWTYSDEQRAKDNWQGSDNPYLALPKMFMLTYKIPDSITKIAKQGEFDEFDLNLFFKAEGKGKDAQFVYKDYVQKWLNLIRGSYLETTVDELKLGAKKPPMPFSDTTLLKVLSHTLWFMPSVSSCYAMNNLLRERQNNFFDDYAINVCAGTEAGIGAKALGPVQESMGDPLRTKTITLSCGKLMTGVTVKPWTGIFMLSNMSSPETYFQAAFRVQSPWEIKTDNGSKEIVKKECFVFDFALDRALRQISDYSCRLNVAESNPEKKVGEFIKFLPVLAYDGSGMKQVDAGDILDIAMAGTSATLLAKRWASALLVNVDNDTLNKLLANKEAMEALMRIEGFRSLNDDITTIINKSEAVKKAKKESENLTPKQKKELSEEEKEYKSKRKEIQEKLMKFATRIPVFMYLTDYREYSLKDVITQLEPTLFKKVTGLDVKDFELLVSLNVFNESLMNDAVYKFKRYEDASLSYTGIDRHAGEQIGLYSTVVSKEDYDTMAGLLSESMKFEEKAYTTPQHTSMKTVNTVAQTQREEKVTIDRKPTPTYRPAFVPPKVPTQTKPKAVEVDTSNIAVGTKVKHKAFGTGIITDKGQAYIFVKFDGQSVPKKFQFPGAFTQGFLTEV</sequence>
<dbReference type="STRING" id="290054.SAMN02745114_01337"/>
<gene>
    <name evidence="3" type="ORF">SAMN02745114_01337</name>
</gene>
<protein>
    <submittedName>
        <fullName evidence="3">Type III restriction enzyme, res subunit</fullName>
    </submittedName>
</protein>
<dbReference type="InterPro" id="IPR006935">
    <property type="entry name" value="Helicase/UvrB_N"/>
</dbReference>
<accession>A0A1T4MP68</accession>
<dbReference type="Proteomes" id="UP000190657">
    <property type="component" value="Unassembled WGS sequence"/>
</dbReference>
<evidence type="ECO:0000259" key="2">
    <source>
        <dbReference type="SMART" id="SM00974"/>
    </source>
</evidence>
<dbReference type="SUPFAM" id="SSF52540">
    <property type="entry name" value="P-loop containing nucleoside triphosphate hydrolases"/>
    <property type="match status" value="1"/>
</dbReference>
<feature type="domain" description="Bacteriophage T5 Orf172 DNA-binding" evidence="2">
    <location>
        <begin position="27"/>
        <end position="113"/>
    </location>
</feature>
<proteinExistence type="predicted"/>
<dbReference type="Gene3D" id="3.40.50.300">
    <property type="entry name" value="P-loop containing nucleotide triphosphate hydrolases"/>
    <property type="match status" value="1"/>
</dbReference>
<dbReference type="OrthoDB" id="9813673at2"/>
<name>A0A1T4MP68_9FIRM</name>
<dbReference type="AlphaFoldDB" id="A0A1T4MP68"/>
<keyword evidence="4" id="KW-1185">Reference proteome</keyword>
<reference evidence="4" key="1">
    <citation type="submission" date="2017-02" db="EMBL/GenBank/DDBJ databases">
        <authorList>
            <person name="Varghese N."/>
            <person name="Submissions S."/>
        </authorList>
    </citation>
    <scope>NUCLEOTIDE SEQUENCE [LARGE SCALE GENOMIC DNA]</scope>
    <source>
        <strain evidence="4">ATCC 51222</strain>
    </source>
</reference>
<organism evidence="3 4">
    <name type="scientific">Eubacterium coprostanoligenes</name>
    <dbReference type="NCBI Taxonomy" id="290054"/>
    <lineage>
        <taxon>Bacteria</taxon>
        <taxon>Bacillati</taxon>
        <taxon>Bacillota</taxon>
        <taxon>Clostridia</taxon>
        <taxon>Eubacteriales</taxon>
        <taxon>Eubacteriaceae</taxon>
        <taxon>Eubacterium</taxon>
    </lineage>
</organism>
<dbReference type="EMBL" id="FUWW01000014">
    <property type="protein sequence ID" value="SJZ68900.1"/>
    <property type="molecule type" value="Genomic_DNA"/>
</dbReference>